<protein>
    <submittedName>
        <fullName evidence="2 3">Transcriptional regulator</fullName>
    </submittedName>
</protein>
<dbReference type="GO" id="GO:0003677">
    <property type="term" value="F:DNA binding"/>
    <property type="evidence" value="ECO:0007669"/>
    <property type="project" value="InterPro"/>
</dbReference>
<dbReference type="PANTHER" id="PTHR35010:SF2">
    <property type="entry name" value="BLL4672 PROTEIN"/>
    <property type="match status" value="1"/>
</dbReference>
<dbReference type="SUPFAM" id="SSF47413">
    <property type="entry name" value="lambda repressor-like DNA-binding domains"/>
    <property type="match status" value="1"/>
</dbReference>
<evidence type="ECO:0000313" key="5">
    <source>
        <dbReference type="Proteomes" id="UP000186883"/>
    </source>
</evidence>
<gene>
    <name evidence="3" type="ORF">ATP06_0224950</name>
    <name evidence="2" type="ORF">AVL48_27000</name>
</gene>
<keyword evidence="5" id="KW-1185">Reference proteome</keyword>
<name>A0A154MQR6_9PSEU</name>
<reference evidence="2 4" key="1">
    <citation type="submission" date="2015-12" db="EMBL/GenBank/DDBJ databases">
        <title>Amycolatopsis regifaucium genome sequencing and assembly.</title>
        <authorList>
            <person name="Mayilraj S."/>
        </authorList>
    </citation>
    <scope>NUCLEOTIDE SEQUENCE [LARGE SCALE GENOMIC DNA]</scope>
    <source>
        <strain evidence="2 4">GY080</strain>
    </source>
</reference>
<evidence type="ECO:0000313" key="3">
    <source>
        <dbReference type="EMBL" id="OKA06370.1"/>
    </source>
</evidence>
<dbReference type="Pfam" id="PF17765">
    <property type="entry name" value="MLTR_LBD"/>
    <property type="match status" value="1"/>
</dbReference>
<dbReference type="Gene3D" id="3.30.450.180">
    <property type="match status" value="1"/>
</dbReference>
<dbReference type="InterPro" id="IPR041413">
    <property type="entry name" value="MLTR_LBD"/>
</dbReference>
<feature type="domain" description="HTH cro/C1-type" evidence="1">
    <location>
        <begin position="20"/>
        <end position="92"/>
    </location>
</feature>
<dbReference type="EMBL" id="LOBU02000015">
    <property type="protein sequence ID" value="OKA06370.1"/>
    <property type="molecule type" value="Genomic_DNA"/>
</dbReference>
<evidence type="ECO:0000313" key="4">
    <source>
        <dbReference type="Proteomes" id="UP000076321"/>
    </source>
</evidence>
<accession>A0A154MQR6</accession>
<dbReference type="Proteomes" id="UP000076321">
    <property type="component" value="Unassembled WGS sequence"/>
</dbReference>
<dbReference type="SMART" id="SM00530">
    <property type="entry name" value="HTH_XRE"/>
    <property type="match status" value="1"/>
</dbReference>
<dbReference type="AlphaFoldDB" id="A0A154MQR6"/>
<reference evidence="3 5" key="2">
    <citation type="submission" date="2016-11" db="EMBL/GenBank/DDBJ databases">
        <title>Genome sequencing of Amycolatopsis regifaucium.</title>
        <authorList>
            <person name="Mayilraj S."/>
            <person name="Kaur N."/>
        </authorList>
    </citation>
    <scope>NUCLEOTIDE SEQUENCE [LARGE SCALE GENOMIC DNA]</scope>
    <source>
        <strain evidence="3 5">GY080</strain>
    </source>
</reference>
<dbReference type="InterPro" id="IPR001387">
    <property type="entry name" value="Cro/C1-type_HTH"/>
</dbReference>
<dbReference type="PANTHER" id="PTHR35010">
    <property type="entry name" value="BLL4672 PROTEIN-RELATED"/>
    <property type="match status" value="1"/>
</dbReference>
<proteinExistence type="predicted"/>
<dbReference type="EMBL" id="LQCI01000008">
    <property type="protein sequence ID" value="KZB86440.1"/>
    <property type="molecule type" value="Genomic_DNA"/>
</dbReference>
<dbReference type="Gene3D" id="1.10.260.40">
    <property type="entry name" value="lambda repressor-like DNA-binding domains"/>
    <property type="match status" value="1"/>
</dbReference>
<dbReference type="InterPro" id="IPR010982">
    <property type="entry name" value="Lambda_DNA-bd_dom_sf"/>
</dbReference>
<evidence type="ECO:0000259" key="1">
    <source>
        <dbReference type="SMART" id="SM00530"/>
    </source>
</evidence>
<evidence type="ECO:0000313" key="2">
    <source>
        <dbReference type="EMBL" id="KZB86440.1"/>
    </source>
</evidence>
<comment type="caution">
    <text evidence="2">The sequence shown here is derived from an EMBL/GenBank/DDBJ whole genome shotgun (WGS) entry which is preliminary data.</text>
</comment>
<sequence>MTMTVDSRAADVRRHELAAFLRSRRERITPDQVGLPISGRRRTPGLRREEVAQLAGVGVTWYTWLEQGRDINASEQVLEAISRTLRLDPHEHLHLFTLAGAPEPPLEKDCKLLSQNVYRMMAKLEPFPVCVRNARCDILAYNRAYNWLMGDVDAIPFEDRNTMVQCLTNPEWRRRLPDWETNLPRVVAGFRAAMAEHLTEPAWKNLVRRLRQESEVFERMWKEHDVSGERIVLKRYFHPDVGLLRFEFSYLYLGRRSEISLATLTPADEETAAKLPSSF</sequence>
<dbReference type="Pfam" id="PF13560">
    <property type="entry name" value="HTH_31"/>
    <property type="match status" value="1"/>
</dbReference>
<dbReference type="CDD" id="cd00093">
    <property type="entry name" value="HTH_XRE"/>
    <property type="match status" value="1"/>
</dbReference>
<organism evidence="2 4">
    <name type="scientific">Amycolatopsis regifaucium</name>
    <dbReference type="NCBI Taxonomy" id="546365"/>
    <lineage>
        <taxon>Bacteria</taxon>
        <taxon>Bacillati</taxon>
        <taxon>Actinomycetota</taxon>
        <taxon>Actinomycetes</taxon>
        <taxon>Pseudonocardiales</taxon>
        <taxon>Pseudonocardiaceae</taxon>
        <taxon>Amycolatopsis</taxon>
    </lineage>
</organism>
<dbReference type="Proteomes" id="UP000186883">
    <property type="component" value="Unassembled WGS sequence"/>
</dbReference>